<dbReference type="AlphaFoldDB" id="A0AAV5TFS1"/>
<accession>A0AAV5TFS1</accession>
<evidence type="ECO:0000313" key="2">
    <source>
        <dbReference type="Proteomes" id="UP001432027"/>
    </source>
</evidence>
<gene>
    <name evidence="1" type="ORF">PENTCL1PPCAC_13366</name>
</gene>
<dbReference type="Proteomes" id="UP001432027">
    <property type="component" value="Unassembled WGS sequence"/>
</dbReference>
<keyword evidence="2" id="KW-1185">Reference proteome</keyword>
<dbReference type="EMBL" id="BTSX01000003">
    <property type="protein sequence ID" value="GMS91191.1"/>
    <property type="molecule type" value="Genomic_DNA"/>
</dbReference>
<reference evidence="1" key="1">
    <citation type="submission" date="2023-10" db="EMBL/GenBank/DDBJ databases">
        <title>Genome assembly of Pristionchus species.</title>
        <authorList>
            <person name="Yoshida K."/>
            <person name="Sommer R.J."/>
        </authorList>
    </citation>
    <scope>NUCLEOTIDE SEQUENCE</scope>
    <source>
        <strain evidence="1">RS0144</strain>
    </source>
</reference>
<evidence type="ECO:0000313" key="1">
    <source>
        <dbReference type="EMBL" id="GMS91191.1"/>
    </source>
</evidence>
<comment type="caution">
    <text evidence="1">The sequence shown here is derived from an EMBL/GenBank/DDBJ whole genome shotgun (WGS) entry which is preliminary data.</text>
</comment>
<name>A0AAV5TFS1_9BILA</name>
<evidence type="ECO:0008006" key="3">
    <source>
        <dbReference type="Google" id="ProtNLM"/>
    </source>
</evidence>
<organism evidence="1 2">
    <name type="scientific">Pristionchus entomophagus</name>
    <dbReference type="NCBI Taxonomy" id="358040"/>
    <lineage>
        <taxon>Eukaryota</taxon>
        <taxon>Metazoa</taxon>
        <taxon>Ecdysozoa</taxon>
        <taxon>Nematoda</taxon>
        <taxon>Chromadorea</taxon>
        <taxon>Rhabditida</taxon>
        <taxon>Rhabditina</taxon>
        <taxon>Diplogasteromorpha</taxon>
        <taxon>Diplogasteroidea</taxon>
        <taxon>Neodiplogasteridae</taxon>
        <taxon>Pristionchus</taxon>
    </lineage>
</organism>
<sequence>MGVMCAMLLIGERGLLIDYGKKLSYFCLVVAGANGQQRAAEGARGVALEVFLEGRLVLQLVFILDEVKVDLRARNNHPDEIVLTCAHTSHRLFELDGEEPLLVLSCAHDREVGGSEIAGELLLDGLLDGLTGQVREVGKHLPQLVRVLGCEDV</sequence>
<proteinExistence type="predicted"/>
<protein>
    <recommendedName>
        <fullName evidence="3">Ribosomal protein</fullName>
    </recommendedName>
</protein>